<dbReference type="eggNOG" id="ENOG502ZK5C">
    <property type="taxonomic scope" value="Bacteria"/>
</dbReference>
<dbReference type="KEGG" id="amt:Amet_2167"/>
<feature type="transmembrane region" description="Helical" evidence="1">
    <location>
        <begin position="69"/>
        <end position="93"/>
    </location>
</feature>
<sequence length="185" mass="21390">MDEKVIRLKASFKGIISSLLFLLLKFIITFSFFTFINRVKNGIFNRNDIGFRSSFANPMDSTTSLPDLAILYLIYIGITISLIFLGILLYRVITLLMKVSNKAIFDYNNEKIITAKRTSPFTKLTEENIFYKIIEASVSQNHIERLFNTGKLYIAYLVLGETDSHIRYVEMDYIEAPFKAKKKLI</sequence>
<dbReference type="EMBL" id="CP000724">
    <property type="protein sequence ID" value="ABR48326.1"/>
    <property type="molecule type" value="Genomic_DNA"/>
</dbReference>
<reference evidence="3" key="1">
    <citation type="journal article" date="2016" name="Genome Announc.">
        <title>Complete genome sequence of Alkaliphilus metalliredigens strain QYMF, an alkaliphilic and metal-reducing bacterium isolated from borax-contaminated leachate ponds.</title>
        <authorList>
            <person name="Hwang C."/>
            <person name="Copeland A."/>
            <person name="Lucas S."/>
            <person name="Lapidus A."/>
            <person name="Barry K."/>
            <person name="Detter J.C."/>
            <person name="Glavina Del Rio T."/>
            <person name="Hammon N."/>
            <person name="Israni S."/>
            <person name="Dalin E."/>
            <person name="Tice H."/>
            <person name="Pitluck S."/>
            <person name="Chertkov O."/>
            <person name="Brettin T."/>
            <person name="Bruce D."/>
            <person name="Han C."/>
            <person name="Schmutz J."/>
            <person name="Larimer F."/>
            <person name="Land M.L."/>
            <person name="Hauser L."/>
            <person name="Kyrpides N."/>
            <person name="Mikhailova N."/>
            <person name="Ye Q."/>
            <person name="Zhou J."/>
            <person name="Richardson P."/>
            <person name="Fields M.W."/>
        </authorList>
    </citation>
    <scope>NUCLEOTIDE SEQUENCE [LARGE SCALE GENOMIC DNA]</scope>
    <source>
        <strain evidence="3">QYMF</strain>
    </source>
</reference>
<keyword evidence="1" id="KW-1133">Transmembrane helix</keyword>
<dbReference type="STRING" id="293826.Amet_2167"/>
<dbReference type="AlphaFoldDB" id="A6TQ58"/>
<evidence type="ECO:0000256" key="1">
    <source>
        <dbReference type="SAM" id="Phobius"/>
    </source>
</evidence>
<evidence type="ECO:0000313" key="2">
    <source>
        <dbReference type="EMBL" id="ABR48326.1"/>
    </source>
</evidence>
<name>A6TQ58_ALKMQ</name>
<protein>
    <recommendedName>
        <fullName evidence="4">DUF304 domain-containing protein</fullName>
    </recommendedName>
</protein>
<dbReference type="OrthoDB" id="1909697at2"/>
<proteinExistence type="predicted"/>
<keyword evidence="3" id="KW-1185">Reference proteome</keyword>
<feature type="transmembrane region" description="Helical" evidence="1">
    <location>
        <begin position="12"/>
        <end position="36"/>
    </location>
</feature>
<dbReference type="RefSeq" id="WP_012063303.1">
    <property type="nucleotide sequence ID" value="NC_009633.1"/>
</dbReference>
<keyword evidence="1" id="KW-0472">Membrane</keyword>
<dbReference type="Proteomes" id="UP000001572">
    <property type="component" value="Chromosome"/>
</dbReference>
<accession>A6TQ58</accession>
<evidence type="ECO:0008006" key="4">
    <source>
        <dbReference type="Google" id="ProtNLM"/>
    </source>
</evidence>
<evidence type="ECO:0000313" key="3">
    <source>
        <dbReference type="Proteomes" id="UP000001572"/>
    </source>
</evidence>
<dbReference type="HOGENOM" id="CLU_1458401_0_0_9"/>
<keyword evidence="1" id="KW-0812">Transmembrane</keyword>
<organism evidence="2 3">
    <name type="scientific">Alkaliphilus metalliredigens (strain QYMF)</name>
    <dbReference type="NCBI Taxonomy" id="293826"/>
    <lineage>
        <taxon>Bacteria</taxon>
        <taxon>Bacillati</taxon>
        <taxon>Bacillota</taxon>
        <taxon>Clostridia</taxon>
        <taxon>Peptostreptococcales</taxon>
        <taxon>Natronincolaceae</taxon>
        <taxon>Alkaliphilus</taxon>
    </lineage>
</organism>
<gene>
    <name evidence="2" type="ordered locus">Amet_2167</name>
</gene>